<keyword evidence="5" id="KW-1185">Reference proteome</keyword>
<dbReference type="PANTHER" id="PTHR24198">
    <property type="entry name" value="ANKYRIN REPEAT AND PROTEIN KINASE DOMAIN-CONTAINING PROTEIN"/>
    <property type="match status" value="1"/>
</dbReference>
<evidence type="ECO:0000313" key="5">
    <source>
        <dbReference type="Proteomes" id="UP001627154"/>
    </source>
</evidence>
<dbReference type="SUPFAM" id="SSF48403">
    <property type="entry name" value="Ankyrin repeat"/>
    <property type="match status" value="1"/>
</dbReference>
<evidence type="ECO:0000256" key="2">
    <source>
        <dbReference type="ARBA" id="ARBA00023043"/>
    </source>
</evidence>
<organism evidence="4 5">
    <name type="scientific">Trichogramma kaykai</name>
    <dbReference type="NCBI Taxonomy" id="54128"/>
    <lineage>
        <taxon>Eukaryota</taxon>
        <taxon>Metazoa</taxon>
        <taxon>Ecdysozoa</taxon>
        <taxon>Arthropoda</taxon>
        <taxon>Hexapoda</taxon>
        <taxon>Insecta</taxon>
        <taxon>Pterygota</taxon>
        <taxon>Neoptera</taxon>
        <taxon>Endopterygota</taxon>
        <taxon>Hymenoptera</taxon>
        <taxon>Apocrita</taxon>
        <taxon>Proctotrupomorpha</taxon>
        <taxon>Chalcidoidea</taxon>
        <taxon>Trichogrammatidae</taxon>
        <taxon>Trichogramma</taxon>
    </lineage>
</organism>
<dbReference type="AlphaFoldDB" id="A0ABD2W1X9"/>
<accession>A0ABD2W1X9</accession>
<dbReference type="Proteomes" id="UP001627154">
    <property type="component" value="Unassembled WGS sequence"/>
</dbReference>
<comment type="caution">
    <text evidence="4">The sequence shown here is derived from an EMBL/GenBank/DDBJ whole genome shotgun (WGS) entry which is preliminary data.</text>
</comment>
<evidence type="ECO:0000313" key="4">
    <source>
        <dbReference type="EMBL" id="KAL3386531.1"/>
    </source>
</evidence>
<dbReference type="InterPro" id="IPR036770">
    <property type="entry name" value="Ankyrin_rpt-contain_sf"/>
</dbReference>
<reference evidence="4 5" key="1">
    <citation type="journal article" date="2024" name="bioRxiv">
        <title>A reference genome for Trichogramma kaykai: A tiny desert-dwelling parasitoid wasp with competing sex-ratio distorters.</title>
        <authorList>
            <person name="Culotta J."/>
            <person name="Lindsey A.R."/>
        </authorList>
    </citation>
    <scope>NUCLEOTIDE SEQUENCE [LARGE SCALE GENOMIC DNA]</scope>
    <source>
        <strain evidence="4 5">KSX58</strain>
    </source>
</reference>
<evidence type="ECO:0000256" key="1">
    <source>
        <dbReference type="ARBA" id="ARBA00022737"/>
    </source>
</evidence>
<dbReference type="Gene3D" id="1.25.40.20">
    <property type="entry name" value="Ankyrin repeat-containing domain"/>
    <property type="match status" value="2"/>
</dbReference>
<dbReference type="SMART" id="SM00248">
    <property type="entry name" value="ANK"/>
    <property type="match status" value="2"/>
</dbReference>
<gene>
    <name evidence="4" type="ORF">TKK_018032</name>
</gene>
<sequence length="159" mass="17833">MCLKYDIYGSAMRLLLRHGADPCLANAEGLTLLHIICKEELDDFDLVEMIFKICDEKHRPVQVDAQDNYGNTLLHLALERCHTRTTVSLLMRGADPSVVGSTPLHAICLKKYDSDAAKSFFEICDKRKRTVLVDAKDHSDLTPLQRAVANSLPHVVTRS</sequence>
<protein>
    <submittedName>
        <fullName evidence="4">Uncharacterized protein</fullName>
    </submittedName>
</protein>
<dbReference type="EMBL" id="JBJJXI010000146">
    <property type="protein sequence ID" value="KAL3386531.1"/>
    <property type="molecule type" value="Genomic_DNA"/>
</dbReference>
<keyword evidence="2 3" id="KW-0040">ANK repeat</keyword>
<dbReference type="PANTHER" id="PTHR24198:SF165">
    <property type="entry name" value="ANKYRIN REPEAT-CONTAINING PROTEIN-RELATED"/>
    <property type="match status" value="1"/>
</dbReference>
<dbReference type="PROSITE" id="PS50088">
    <property type="entry name" value="ANK_REPEAT"/>
    <property type="match status" value="1"/>
</dbReference>
<dbReference type="Pfam" id="PF12796">
    <property type="entry name" value="Ank_2"/>
    <property type="match status" value="1"/>
</dbReference>
<dbReference type="InterPro" id="IPR002110">
    <property type="entry name" value="Ankyrin_rpt"/>
</dbReference>
<keyword evidence="1" id="KW-0677">Repeat</keyword>
<proteinExistence type="predicted"/>
<evidence type="ECO:0000256" key="3">
    <source>
        <dbReference type="PROSITE-ProRule" id="PRU00023"/>
    </source>
</evidence>
<feature type="repeat" description="ANK" evidence="3">
    <location>
        <begin position="69"/>
        <end position="101"/>
    </location>
</feature>
<name>A0ABD2W1X9_9HYME</name>